<comment type="caution">
    <text evidence="1">The sequence shown here is derived from an EMBL/GenBank/DDBJ whole genome shotgun (WGS) entry which is preliminary data.</text>
</comment>
<dbReference type="EMBL" id="PVLV01000007">
    <property type="protein sequence ID" value="PRH81078.1"/>
    <property type="molecule type" value="Genomic_DNA"/>
</dbReference>
<keyword evidence="2" id="KW-1185">Reference proteome</keyword>
<name>A0A2S9Q363_9ACTN</name>
<dbReference type="AlphaFoldDB" id="A0A2S9Q363"/>
<evidence type="ECO:0000313" key="2">
    <source>
        <dbReference type="Proteomes" id="UP000239322"/>
    </source>
</evidence>
<accession>A0A2S9Q363</accession>
<dbReference type="OrthoDB" id="9891779at2"/>
<gene>
    <name evidence="1" type="ORF">C6N75_00600</name>
</gene>
<proteinExistence type="predicted"/>
<sequence>MSEPEEERTAWQRAVDAFEEAGLRSELVPTYADALLALRDTEIAAKLRAAGHERAAALVQPDPDLVDAAWGEDR</sequence>
<organism evidence="1 2">
    <name type="scientific">Streptomyces solincola</name>
    <dbReference type="NCBI Taxonomy" id="2100817"/>
    <lineage>
        <taxon>Bacteria</taxon>
        <taxon>Bacillati</taxon>
        <taxon>Actinomycetota</taxon>
        <taxon>Actinomycetes</taxon>
        <taxon>Kitasatosporales</taxon>
        <taxon>Streptomycetaceae</taxon>
        <taxon>Streptomyces</taxon>
    </lineage>
</organism>
<dbReference type="Proteomes" id="UP000239322">
    <property type="component" value="Unassembled WGS sequence"/>
</dbReference>
<evidence type="ECO:0000313" key="1">
    <source>
        <dbReference type="EMBL" id="PRH81078.1"/>
    </source>
</evidence>
<dbReference type="RefSeq" id="WP_105866844.1">
    <property type="nucleotide sequence ID" value="NZ_PVLV01000007.1"/>
</dbReference>
<protein>
    <submittedName>
        <fullName evidence="1">Uncharacterized protein</fullName>
    </submittedName>
</protein>
<reference evidence="1 2" key="1">
    <citation type="submission" date="2018-03" db="EMBL/GenBank/DDBJ databases">
        <title>Novel Streptomyces sp. from soil.</title>
        <authorList>
            <person name="Tan G.Y.A."/>
            <person name="Lee Z.Y."/>
        </authorList>
    </citation>
    <scope>NUCLEOTIDE SEQUENCE [LARGE SCALE GENOMIC DNA]</scope>
    <source>
        <strain evidence="1 2">ST5x</strain>
    </source>
</reference>